<keyword evidence="1" id="KW-0472">Membrane</keyword>
<evidence type="ECO:0000313" key="3">
    <source>
        <dbReference type="Proteomes" id="UP000228886"/>
    </source>
</evidence>
<gene>
    <name evidence="2" type="ORF">COS11_01980</name>
</gene>
<keyword evidence="1" id="KW-1133">Transmembrane helix</keyword>
<dbReference type="AlphaFoldDB" id="A0A2M7E9W0"/>
<evidence type="ECO:0000313" key="2">
    <source>
        <dbReference type="EMBL" id="PIV64471.1"/>
    </source>
</evidence>
<name>A0A2M7E9W0_9BACT</name>
<dbReference type="Proteomes" id="UP000228886">
    <property type="component" value="Unassembled WGS sequence"/>
</dbReference>
<evidence type="ECO:0000256" key="1">
    <source>
        <dbReference type="SAM" id="Phobius"/>
    </source>
</evidence>
<protein>
    <submittedName>
        <fullName evidence="2">Uncharacterized protein</fullName>
    </submittedName>
</protein>
<keyword evidence="1" id="KW-0812">Transmembrane</keyword>
<dbReference type="EMBL" id="PETL01000102">
    <property type="protein sequence ID" value="PIV64471.1"/>
    <property type="molecule type" value="Genomic_DNA"/>
</dbReference>
<proteinExistence type="predicted"/>
<organism evidence="2 3">
    <name type="scientific">bacterium (Candidatus Ratteibacteria) CG01_land_8_20_14_3_00_40_19</name>
    <dbReference type="NCBI Taxonomy" id="2014290"/>
    <lineage>
        <taxon>Bacteria</taxon>
        <taxon>Candidatus Ratteibacteria</taxon>
    </lineage>
</organism>
<feature type="transmembrane region" description="Helical" evidence="1">
    <location>
        <begin position="6"/>
        <end position="22"/>
    </location>
</feature>
<reference evidence="3" key="1">
    <citation type="submission" date="2017-09" db="EMBL/GenBank/DDBJ databases">
        <title>Depth-based differentiation of microbial function through sediment-hosted aquifers and enrichment of novel symbionts in the deep terrestrial subsurface.</title>
        <authorList>
            <person name="Probst A.J."/>
            <person name="Ladd B."/>
            <person name="Jarett J.K."/>
            <person name="Geller-Mcgrath D.E."/>
            <person name="Sieber C.M.K."/>
            <person name="Emerson J.B."/>
            <person name="Anantharaman K."/>
            <person name="Thomas B.C."/>
            <person name="Malmstrom R."/>
            <person name="Stieglmeier M."/>
            <person name="Klingl A."/>
            <person name="Woyke T."/>
            <person name="Ryan C.M."/>
            <person name="Banfield J.F."/>
        </authorList>
    </citation>
    <scope>NUCLEOTIDE SEQUENCE [LARGE SCALE GENOMIC DNA]</scope>
</reference>
<comment type="caution">
    <text evidence="2">The sequence shown here is derived from an EMBL/GenBank/DDBJ whole genome shotgun (WGS) entry which is preliminary data.</text>
</comment>
<sequence>MPDTLAITIISIIVCTVLGAFIRGKLQDKCLKDFSGNTVNLEATTGKIVCGKLSVENTGLELVYTGKHKDEVGTSYILYKYEYPTIQALVRYHNELDEDGKKKRERELKRTYHPSFLKRLKRRIQNFFKTVKDSLMDVVNLLIGRVKAATPVGGLLTSQGKYTAQIKQELVGFVGTAFEPLLERHIGKKIILELAKGDKTFEYPGVLKDYTTEFIEIMDVDYRIKEDQITRKADLIVPRKYGVIRHLDE</sequence>
<accession>A0A2M7E9W0</accession>